<evidence type="ECO:0000256" key="3">
    <source>
        <dbReference type="ARBA" id="ARBA00022448"/>
    </source>
</evidence>
<keyword evidence="11" id="KW-1185">Reference proteome</keyword>
<proteinExistence type="inferred from homology"/>
<dbReference type="GO" id="GO:0012505">
    <property type="term" value="C:endomembrane system"/>
    <property type="evidence" value="ECO:0007669"/>
    <property type="project" value="UniProtKB-SubCell"/>
</dbReference>
<dbReference type="EMBL" id="RDQH01000336">
    <property type="protein sequence ID" value="RXH86359.1"/>
    <property type="molecule type" value="Genomic_DNA"/>
</dbReference>
<evidence type="ECO:0000313" key="11">
    <source>
        <dbReference type="Proteomes" id="UP000290289"/>
    </source>
</evidence>
<sequence length="238" mass="26746">MLSTELSSVYQTFTDAAGVLGNLFAFGLYLSPMSTFNRIIRNRSTEQFSGMPYIYGLLNCLICCWYGMPIVKSGIILVATVNSVGTVFQLVYLSIFISYAERAVKIRMLALLIAVFVIFASIVFVSLSCFDYNGRQLFVGYLSIASLIFMYGSPLIVINLVIKTKSVEFMPFNLSFATFLVSFSFTTYGVFKMDPFLYMPNGIGTLLAFVQLILYCHYNNSSKEDTDEEEEPLIAEYP</sequence>
<dbReference type="Gene3D" id="1.20.1280.290">
    <property type="match status" value="2"/>
</dbReference>
<dbReference type="InterPro" id="IPR047664">
    <property type="entry name" value="SWEET"/>
</dbReference>
<dbReference type="PANTHER" id="PTHR10791:SF57">
    <property type="entry name" value="BIDIRECTIONAL SUGAR TRANSPORTER SWEET2A"/>
    <property type="match status" value="1"/>
</dbReference>
<dbReference type="FunFam" id="1.20.1280.290:FF:000002">
    <property type="entry name" value="Bidirectional sugar transporter SWEET"/>
    <property type="match status" value="1"/>
</dbReference>
<dbReference type="GO" id="GO:0051260">
    <property type="term" value="P:protein homooligomerization"/>
    <property type="evidence" value="ECO:0007669"/>
    <property type="project" value="UniProtKB-ARBA"/>
</dbReference>
<dbReference type="GO" id="GO:0005886">
    <property type="term" value="C:plasma membrane"/>
    <property type="evidence" value="ECO:0007669"/>
    <property type="project" value="UniProtKB-SubCell"/>
</dbReference>
<dbReference type="GO" id="GO:0051119">
    <property type="term" value="F:sugar transmembrane transporter activity"/>
    <property type="evidence" value="ECO:0007669"/>
    <property type="project" value="InterPro"/>
</dbReference>
<accession>A0A498ISX1</accession>
<dbReference type="Proteomes" id="UP000290289">
    <property type="component" value="Chromosome 10"/>
</dbReference>
<feature type="transmembrane region" description="Helical" evidence="9">
    <location>
        <begin position="174"/>
        <end position="191"/>
    </location>
</feature>
<evidence type="ECO:0000256" key="7">
    <source>
        <dbReference type="ARBA" id="ARBA00022989"/>
    </source>
</evidence>
<dbReference type="AlphaFoldDB" id="A0A498ISX1"/>
<feature type="transmembrane region" description="Helical" evidence="9">
    <location>
        <begin position="109"/>
        <end position="127"/>
    </location>
</feature>
<feature type="transmembrane region" description="Helical" evidence="9">
    <location>
        <begin position="139"/>
        <end position="162"/>
    </location>
</feature>
<dbReference type="STRING" id="3750.A0A498ISX1"/>
<comment type="caution">
    <text evidence="10">The sequence shown here is derived from an EMBL/GenBank/DDBJ whole genome shotgun (WGS) entry which is preliminary data.</text>
</comment>
<evidence type="ECO:0000256" key="1">
    <source>
        <dbReference type="ARBA" id="ARBA00004127"/>
    </source>
</evidence>
<feature type="transmembrane region" description="Helical" evidence="9">
    <location>
        <begin position="197"/>
        <end position="216"/>
    </location>
</feature>
<dbReference type="FunFam" id="1.20.1280.290:FF:000001">
    <property type="entry name" value="Bidirectional sugar transporter SWEET"/>
    <property type="match status" value="1"/>
</dbReference>
<evidence type="ECO:0000256" key="4">
    <source>
        <dbReference type="ARBA" id="ARBA00022597"/>
    </source>
</evidence>
<name>A0A498ISX1_MALDO</name>
<keyword evidence="5 9" id="KW-0812">Transmembrane</keyword>
<evidence type="ECO:0000313" key="10">
    <source>
        <dbReference type="EMBL" id="RXH86359.1"/>
    </source>
</evidence>
<feature type="transmembrane region" description="Helical" evidence="9">
    <location>
        <begin position="51"/>
        <end position="68"/>
    </location>
</feature>
<dbReference type="Pfam" id="PF03083">
    <property type="entry name" value="MtN3_slv"/>
    <property type="match status" value="2"/>
</dbReference>
<comment type="subcellular location">
    <subcellularLocation>
        <location evidence="9">Cell membrane</location>
        <topology evidence="9">Multi-pass membrane protein</topology>
    </subcellularLocation>
    <subcellularLocation>
        <location evidence="1">Endomembrane system</location>
        <topology evidence="1">Multi-pass membrane protein</topology>
    </subcellularLocation>
</comment>
<evidence type="ECO:0000256" key="2">
    <source>
        <dbReference type="ARBA" id="ARBA00007809"/>
    </source>
</evidence>
<keyword evidence="3 9" id="KW-0813">Transport</keyword>
<dbReference type="SMR" id="A0A498ISX1"/>
<evidence type="ECO:0000256" key="9">
    <source>
        <dbReference type="RuleBase" id="RU910715"/>
    </source>
</evidence>
<keyword evidence="7 9" id="KW-1133">Transmembrane helix</keyword>
<keyword evidence="6" id="KW-0677">Repeat</keyword>
<dbReference type="InterPro" id="IPR004316">
    <property type="entry name" value="SWEET_rpt"/>
</dbReference>
<gene>
    <name evidence="10" type="ORF">DVH24_017412</name>
</gene>
<comment type="similarity">
    <text evidence="2 9">Belongs to the SWEET sugar transporter family.</text>
</comment>
<dbReference type="PANTHER" id="PTHR10791">
    <property type="entry name" value="RAG1-ACTIVATING PROTEIN 1"/>
    <property type="match status" value="1"/>
</dbReference>
<feature type="transmembrane region" description="Helical" evidence="9">
    <location>
        <begin position="12"/>
        <end position="30"/>
    </location>
</feature>
<feature type="transmembrane region" description="Helical" evidence="9">
    <location>
        <begin position="74"/>
        <end position="97"/>
    </location>
</feature>
<keyword evidence="4 9" id="KW-0762">Sugar transport</keyword>
<evidence type="ECO:0000256" key="6">
    <source>
        <dbReference type="ARBA" id="ARBA00022737"/>
    </source>
</evidence>
<reference evidence="10 11" key="1">
    <citation type="submission" date="2018-10" db="EMBL/GenBank/DDBJ databases">
        <title>A high-quality apple genome assembly.</title>
        <authorList>
            <person name="Hu J."/>
        </authorList>
    </citation>
    <scope>NUCLEOTIDE SEQUENCE [LARGE SCALE GENOMIC DNA]</scope>
    <source>
        <strain evidence="11">cv. HFTH1</strain>
        <tissue evidence="10">Young leaf</tissue>
    </source>
</reference>
<evidence type="ECO:0000256" key="5">
    <source>
        <dbReference type="ARBA" id="ARBA00022692"/>
    </source>
</evidence>
<protein>
    <recommendedName>
        <fullName evidence="9">Bidirectional sugar transporter SWEET</fullName>
    </recommendedName>
</protein>
<evidence type="ECO:0000256" key="8">
    <source>
        <dbReference type="ARBA" id="ARBA00023136"/>
    </source>
</evidence>
<keyword evidence="8 9" id="KW-0472">Membrane</keyword>
<organism evidence="10 11">
    <name type="scientific">Malus domestica</name>
    <name type="common">Apple</name>
    <name type="synonym">Pyrus malus</name>
    <dbReference type="NCBI Taxonomy" id="3750"/>
    <lineage>
        <taxon>Eukaryota</taxon>
        <taxon>Viridiplantae</taxon>
        <taxon>Streptophyta</taxon>
        <taxon>Embryophyta</taxon>
        <taxon>Tracheophyta</taxon>
        <taxon>Spermatophyta</taxon>
        <taxon>Magnoliopsida</taxon>
        <taxon>eudicotyledons</taxon>
        <taxon>Gunneridae</taxon>
        <taxon>Pentapetalae</taxon>
        <taxon>rosids</taxon>
        <taxon>fabids</taxon>
        <taxon>Rosales</taxon>
        <taxon>Rosaceae</taxon>
        <taxon>Amygdaloideae</taxon>
        <taxon>Maleae</taxon>
        <taxon>Malus</taxon>
    </lineage>
</organism>
<comment type="function">
    <text evidence="9">Mediates both low-affinity uptake and efflux of sugar across the membrane.</text>
</comment>